<dbReference type="InterPro" id="IPR012336">
    <property type="entry name" value="Thioredoxin-like_fold"/>
</dbReference>
<organism evidence="3">
    <name type="scientific">marine metagenome</name>
    <dbReference type="NCBI Taxonomy" id="408172"/>
    <lineage>
        <taxon>unclassified sequences</taxon>
        <taxon>metagenomes</taxon>
        <taxon>ecological metagenomes</taxon>
    </lineage>
</organism>
<reference evidence="3" key="1">
    <citation type="submission" date="2018-05" db="EMBL/GenBank/DDBJ databases">
        <authorList>
            <person name="Lanie J.A."/>
            <person name="Ng W.-L."/>
            <person name="Kazmierczak K.M."/>
            <person name="Andrzejewski T.M."/>
            <person name="Davidsen T.M."/>
            <person name="Wayne K.J."/>
            <person name="Tettelin H."/>
            <person name="Glass J.I."/>
            <person name="Rusch D."/>
            <person name="Podicherti R."/>
            <person name="Tsui H.-C.T."/>
            <person name="Winkler M.E."/>
        </authorList>
    </citation>
    <scope>NUCLEOTIDE SEQUENCE</scope>
</reference>
<proteinExistence type="predicted"/>
<evidence type="ECO:0000256" key="1">
    <source>
        <dbReference type="SAM" id="MobiDB-lite"/>
    </source>
</evidence>
<dbReference type="AlphaFoldDB" id="A0A382CJU3"/>
<dbReference type="SUPFAM" id="SSF52833">
    <property type="entry name" value="Thioredoxin-like"/>
    <property type="match status" value="1"/>
</dbReference>
<dbReference type="EMBL" id="UINC01034562">
    <property type="protein sequence ID" value="SVB25603.1"/>
    <property type="molecule type" value="Genomic_DNA"/>
</dbReference>
<accession>A0A382CJU3</accession>
<sequence>MKRIIVTLALFFCLTTTAYATELLMFSMKSCSYCRGFLKEVAQEYNNNPEHAKLLPLRIISMDRPQAPKWFDEAYNRKAIDGIQGTPTFIVWDGEERARLVGYTTKERFLDDISRFINSNRSQLESRVGQNKIPFEKESEMTPEFALAESMGESPDRAKAPTEGFSPRQEGSHSDSVPKQNGPTVPFLAPPSGGTKSKKPIGPMNEFGDPRVPPEGVINSRDLFQHMYKTPQEALKASDWFGCHGNIHYHKDENVWMPCSME</sequence>
<name>A0A382CJU3_9ZZZZ</name>
<dbReference type="InterPro" id="IPR036249">
    <property type="entry name" value="Thioredoxin-like_sf"/>
</dbReference>
<evidence type="ECO:0000313" key="3">
    <source>
        <dbReference type="EMBL" id="SVB25603.1"/>
    </source>
</evidence>
<dbReference type="CDD" id="cd02947">
    <property type="entry name" value="TRX_family"/>
    <property type="match status" value="1"/>
</dbReference>
<feature type="compositionally biased region" description="Polar residues" evidence="1">
    <location>
        <begin position="174"/>
        <end position="183"/>
    </location>
</feature>
<evidence type="ECO:0000259" key="2">
    <source>
        <dbReference type="Pfam" id="PF13098"/>
    </source>
</evidence>
<feature type="region of interest" description="Disordered" evidence="1">
    <location>
        <begin position="123"/>
        <end position="214"/>
    </location>
</feature>
<feature type="domain" description="Thioredoxin-like fold" evidence="2">
    <location>
        <begin position="23"/>
        <end position="110"/>
    </location>
</feature>
<protein>
    <recommendedName>
        <fullName evidence="2">Thioredoxin-like fold domain-containing protein</fullName>
    </recommendedName>
</protein>
<dbReference type="Gene3D" id="3.40.30.10">
    <property type="entry name" value="Glutaredoxin"/>
    <property type="match status" value="1"/>
</dbReference>
<gene>
    <name evidence="3" type="ORF">METZ01_LOCUS178457</name>
</gene>
<dbReference type="Pfam" id="PF13098">
    <property type="entry name" value="Thioredoxin_2"/>
    <property type="match status" value="1"/>
</dbReference>